<evidence type="ECO:0000313" key="2">
    <source>
        <dbReference type="EMBL" id="VDN36683.1"/>
    </source>
</evidence>
<dbReference type="EMBL" id="UYRU01089341">
    <property type="protein sequence ID" value="VDN36683.1"/>
    <property type="molecule type" value="Genomic_DNA"/>
</dbReference>
<protein>
    <submittedName>
        <fullName evidence="2">Uncharacterized protein</fullName>
    </submittedName>
</protein>
<accession>A0A3P7NHW6</accession>
<evidence type="ECO:0000313" key="3">
    <source>
        <dbReference type="Proteomes" id="UP000281553"/>
    </source>
</evidence>
<reference evidence="2 3" key="1">
    <citation type="submission" date="2018-11" db="EMBL/GenBank/DDBJ databases">
        <authorList>
            <consortium name="Pathogen Informatics"/>
        </authorList>
    </citation>
    <scope>NUCLEOTIDE SEQUENCE [LARGE SCALE GENOMIC DNA]</scope>
</reference>
<gene>
    <name evidence="2" type="ORF">DILT_LOCUS17099</name>
</gene>
<name>A0A3P7NHW6_DIBLA</name>
<dbReference type="Proteomes" id="UP000281553">
    <property type="component" value="Unassembled WGS sequence"/>
</dbReference>
<evidence type="ECO:0000256" key="1">
    <source>
        <dbReference type="SAM" id="MobiDB-lite"/>
    </source>
</evidence>
<feature type="non-terminal residue" evidence="2">
    <location>
        <position position="141"/>
    </location>
</feature>
<feature type="compositionally biased region" description="Polar residues" evidence="1">
    <location>
        <begin position="1"/>
        <end position="23"/>
    </location>
</feature>
<feature type="region of interest" description="Disordered" evidence="1">
    <location>
        <begin position="1"/>
        <end position="61"/>
    </location>
</feature>
<sequence length="141" mass="14875">MQANVDSNNDITDNGNAQDIKGSTNGTTPPGPGGNGNHTDNQNGQGSCGSISGSTPSRLRCYGNATANQRLDVPPMAQRKLIPKAVATMSTTTRIGREMTIQPMNKRHQVPLATATTPTTKMDREVAVPSVIQHRHVSDAA</sequence>
<keyword evidence="3" id="KW-1185">Reference proteome</keyword>
<organism evidence="2 3">
    <name type="scientific">Dibothriocephalus latus</name>
    <name type="common">Fish tapeworm</name>
    <name type="synonym">Diphyllobothrium latum</name>
    <dbReference type="NCBI Taxonomy" id="60516"/>
    <lineage>
        <taxon>Eukaryota</taxon>
        <taxon>Metazoa</taxon>
        <taxon>Spiralia</taxon>
        <taxon>Lophotrochozoa</taxon>
        <taxon>Platyhelminthes</taxon>
        <taxon>Cestoda</taxon>
        <taxon>Eucestoda</taxon>
        <taxon>Diphyllobothriidea</taxon>
        <taxon>Diphyllobothriidae</taxon>
        <taxon>Dibothriocephalus</taxon>
    </lineage>
</organism>
<proteinExistence type="predicted"/>
<feature type="compositionally biased region" description="Polar residues" evidence="1">
    <location>
        <begin position="38"/>
        <end position="57"/>
    </location>
</feature>
<dbReference type="AlphaFoldDB" id="A0A3P7NHW6"/>